<dbReference type="PROSITE" id="PS50017">
    <property type="entry name" value="DEATH_DOMAIN"/>
    <property type="match status" value="1"/>
</dbReference>
<dbReference type="Gene3D" id="1.10.238.10">
    <property type="entry name" value="EF-hand"/>
    <property type="match status" value="1"/>
</dbReference>
<dbReference type="SUPFAM" id="SSF47986">
    <property type="entry name" value="DEATH domain"/>
    <property type="match status" value="1"/>
</dbReference>
<dbReference type="Gene3D" id="1.10.533.10">
    <property type="entry name" value="Death Domain, Fas"/>
    <property type="match status" value="1"/>
</dbReference>
<evidence type="ECO:0000313" key="3">
    <source>
        <dbReference type="RefSeq" id="XP_033801424.1"/>
    </source>
</evidence>
<dbReference type="InterPro" id="IPR011029">
    <property type="entry name" value="DEATH-like_dom_sf"/>
</dbReference>
<dbReference type="SMART" id="SM00005">
    <property type="entry name" value="DEATH"/>
    <property type="match status" value="1"/>
</dbReference>
<proteinExistence type="predicted"/>
<dbReference type="InParanoid" id="A0A6P8QVM8"/>
<dbReference type="GeneID" id="117360896"/>
<dbReference type="PANTHER" id="PTHR15077">
    <property type="entry name" value="FAS-ASSOCIATING DEATH DOMAIN-CONTAINING PROTEIN FADD"/>
    <property type="match status" value="1"/>
</dbReference>
<dbReference type="InterPro" id="IPR011992">
    <property type="entry name" value="EF-hand-dom_pair"/>
</dbReference>
<evidence type="ECO:0000313" key="2">
    <source>
        <dbReference type="Proteomes" id="UP000515159"/>
    </source>
</evidence>
<dbReference type="Proteomes" id="UP000515159">
    <property type="component" value="Chromosome 1"/>
</dbReference>
<evidence type="ECO:0000259" key="1">
    <source>
        <dbReference type="PROSITE" id="PS50017"/>
    </source>
</evidence>
<protein>
    <submittedName>
        <fullName evidence="3">Uncharacterized protein LOC117360896</fullName>
    </submittedName>
</protein>
<dbReference type="RefSeq" id="XP_033801424.1">
    <property type="nucleotide sequence ID" value="XM_033945533.1"/>
</dbReference>
<dbReference type="GO" id="GO:0089720">
    <property type="term" value="F:caspase binding"/>
    <property type="evidence" value="ECO:0007669"/>
    <property type="project" value="TreeGrafter"/>
</dbReference>
<dbReference type="GO" id="GO:0005123">
    <property type="term" value="F:death receptor binding"/>
    <property type="evidence" value="ECO:0007669"/>
    <property type="project" value="TreeGrafter"/>
</dbReference>
<sequence length="302" mass="34575">MGIYGSTFYNSGGQIIVDMTDPSRPNWITAHADACKMTIPEVQRCWSRFLMLHPVEHGNLPRCCFLNSKNPFANKMLAHIPVTDDEQVTFQTYCNAVSWLSKASLETKLRGIYQILTSDTLTKKVLQTLLHDLYPAGSSPDIDALSNLLLAEIDRENQGSIDEDQFVAWVHSLPEDVTTSVLQFTIIPSDMVPTAETQHILLPRDPTPEDRRWLTDEQLLRVANDMSKKRRDWKLLANNLGLLENNCLSFEKQHRETKDQMLEMLRTWRKTTGQNNQIQSLQEALRQSGNTDICNEIFHLSF</sequence>
<keyword evidence="2" id="KW-1185">Reference proteome</keyword>
<organism evidence="2 3">
    <name type="scientific">Geotrypetes seraphini</name>
    <name type="common">Gaboon caecilian</name>
    <name type="synonym">Caecilia seraphini</name>
    <dbReference type="NCBI Taxonomy" id="260995"/>
    <lineage>
        <taxon>Eukaryota</taxon>
        <taxon>Metazoa</taxon>
        <taxon>Chordata</taxon>
        <taxon>Craniata</taxon>
        <taxon>Vertebrata</taxon>
        <taxon>Euteleostomi</taxon>
        <taxon>Amphibia</taxon>
        <taxon>Gymnophiona</taxon>
        <taxon>Geotrypetes</taxon>
    </lineage>
</organism>
<dbReference type="SUPFAM" id="SSF47473">
    <property type="entry name" value="EF-hand"/>
    <property type="match status" value="1"/>
</dbReference>
<gene>
    <name evidence="3" type="primary">LOC117360896</name>
</gene>
<dbReference type="GO" id="GO:0031265">
    <property type="term" value="C:CD95 death-inducing signaling complex"/>
    <property type="evidence" value="ECO:0007669"/>
    <property type="project" value="TreeGrafter"/>
</dbReference>
<dbReference type="PANTHER" id="PTHR15077:SF10">
    <property type="entry name" value="FAS-ASSOCIATED DEATH DOMAIN PROTEIN"/>
    <property type="match status" value="1"/>
</dbReference>
<dbReference type="InterPro" id="IPR000488">
    <property type="entry name" value="Death_dom"/>
</dbReference>
<dbReference type="CDD" id="cd01670">
    <property type="entry name" value="Death"/>
    <property type="match status" value="1"/>
</dbReference>
<dbReference type="OrthoDB" id="20872at2759"/>
<dbReference type="Pfam" id="PF00531">
    <property type="entry name" value="Death"/>
    <property type="match status" value="1"/>
</dbReference>
<dbReference type="KEGG" id="gsh:117360896"/>
<name>A0A6P8QVM8_GEOSA</name>
<feature type="domain" description="Death" evidence="1">
    <location>
        <begin position="232"/>
        <end position="301"/>
    </location>
</feature>
<reference evidence="3" key="1">
    <citation type="submission" date="2025-08" db="UniProtKB">
        <authorList>
            <consortium name="RefSeq"/>
        </authorList>
    </citation>
    <scope>IDENTIFICATION</scope>
</reference>
<dbReference type="InterPro" id="IPR016729">
    <property type="entry name" value="FADD"/>
</dbReference>
<accession>A0A6P8QVM8</accession>
<dbReference type="AlphaFoldDB" id="A0A6P8QVM8"/>
<dbReference type="GO" id="GO:0097191">
    <property type="term" value="P:extrinsic apoptotic signaling pathway"/>
    <property type="evidence" value="ECO:0007669"/>
    <property type="project" value="TreeGrafter"/>
</dbReference>
<dbReference type="GO" id="GO:0045089">
    <property type="term" value="P:positive regulation of innate immune response"/>
    <property type="evidence" value="ECO:0007669"/>
    <property type="project" value="TreeGrafter"/>
</dbReference>